<proteinExistence type="predicted"/>
<name>A0AAE9XPU1_9PROT</name>
<gene>
    <name evidence="1" type="ORF">PH603_10055</name>
</gene>
<reference evidence="1" key="1">
    <citation type="submission" date="2023-01" db="EMBL/GenBank/DDBJ databases">
        <title>The genome sequence of Kordiimonadaceae bacterium 6D33.</title>
        <authorList>
            <person name="Liu Y."/>
        </authorList>
    </citation>
    <scope>NUCLEOTIDE SEQUENCE</scope>
    <source>
        <strain evidence="1">6D33</strain>
    </source>
</reference>
<dbReference type="EMBL" id="CP116805">
    <property type="protein sequence ID" value="WCL52881.1"/>
    <property type="molecule type" value="Genomic_DNA"/>
</dbReference>
<accession>A0AAE9XPU1</accession>
<evidence type="ECO:0000313" key="1">
    <source>
        <dbReference type="EMBL" id="WCL52881.1"/>
    </source>
</evidence>
<organism evidence="1 2">
    <name type="scientific">Gimibacter soli</name>
    <dbReference type="NCBI Taxonomy" id="3024400"/>
    <lineage>
        <taxon>Bacteria</taxon>
        <taxon>Pseudomonadati</taxon>
        <taxon>Pseudomonadota</taxon>
        <taxon>Alphaproteobacteria</taxon>
        <taxon>Kordiimonadales</taxon>
        <taxon>Temperatibacteraceae</taxon>
        <taxon>Gimibacter</taxon>
    </lineage>
</organism>
<protein>
    <submittedName>
        <fullName evidence="1">SIR2 family protein</fullName>
    </submittedName>
</protein>
<evidence type="ECO:0000313" key="2">
    <source>
        <dbReference type="Proteomes" id="UP001217500"/>
    </source>
</evidence>
<keyword evidence="2" id="KW-1185">Reference proteome</keyword>
<dbReference type="AlphaFoldDB" id="A0AAE9XPU1"/>
<dbReference type="Proteomes" id="UP001217500">
    <property type="component" value="Chromosome"/>
</dbReference>
<dbReference type="Pfam" id="PF13289">
    <property type="entry name" value="SIR2_2"/>
    <property type="match status" value="1"/>
</dbReference>
<dbReference type="RefSeq" id="WP_289502351.1">
    <property type="nucleotide sequence ID" value="NZ_CP116805.1"/>
</dbReference>
<dbReference type="KEGG" id="gso:PH603_10055"/>
<sequence length="408" mass="45622">MAETVTHNVVRQLTYIRQALSQNKKSLGFFIGAGCPLSVRITDPKGNDAGPIIPDVAGLTACIGERLTAPKTQAPSHWDRLVTLLKEDGKRDPNIEDILTAVRALRAVAGKGQVRGFNYAELEELDRHISQNISQLVDKALPTANTPYHNLALWLRGLERVFPVHIFTTNYDLLLEQALEESLAPYFDGFVGTKAAFFDLGAVENESLLPARWTRLWKVHGSINWRLDSNGNVVRSDKVDSDSRYLIYPSHLKYDQSRKMPYLAMLDRLKEFLLKPGSVLFLAGYSFSDEHINDVLCRSLASNSSGMVYAFIYGKIDDAKYANARDCALKSPNLSLVAFDGAIIGRKLGGWYFEEGTQLPDMESILIPPRDTNADEDRQECELRLGDFLQFANLLKSLSGNVRGEHEE</sequence>